<dbReference type="InterPro" id="IPR019440">
    <property type="entry name" value="MAU2"/>
</dbReference>
<feature type="region of interest" description="Disordered" evidence="8">
    <location>
        <begin position="652"/>
        <end position="684"/>
    </location>
</feature>
<evidence type="ECO:0000313" key="10">
    <source>
        <dbReference type="Proteomes" id="UP000629468"/>
    </source>
</evidence>
<dbReference type="GO" id="GO:0007059">
    <property type="term" value="P:chromosome segregation"/>
    <property type="evidence" value="ECO:0007669"/>
    <property type="project" value="UniProtKB-KW"/>
</dbReference>
<proteinExistence type="inferred from homology"/>
<evidence type="ECO:0000256" key="6">
    <source>
        <dbReference type="ARBA" id="ARBA00023242"/>
    </source>
</evidence>
<evidence type="ECO:0000256" key="1">
    <source>
        <dbReference type="ARBA" id="ARBA00004123"/>
    </source>
</evidence>
<protein>
    <submittedName>
        <fullName evidence="9">Uncharacterized protein</fullName>
    </submittedName>
</protein>
<dbReference type="AlphaFoldDB" id="A0A8H7KKN5"/>
<comment type="caution">
    <text evidence="9">The sequence shown here is derived from an EMBL/GenBank/DDBJ whole genome shotgun (WGS) entry which is preliminary data.</text>
</comment>
<comment type="subcellular location">
    <subcellularLocation>
        <location evidence="1">Nucleus</location>
    </subcellularLocation>
</comment>
<dbReference type="GO" id="GO:0005634">
    <property type="term" value="C:nucleus"/>
    <property type="evidence" value="ECO:0007669"/>
    <property type="project" value="UniProtKB-SubCell"/>
</dbReference>
<feature type="region of interest" description="Disordered" evidence="8">
    <location>
        <begin position="1"/>
        <end position="25"/>
    </location>
</feature>
<dbReference type="EMBL" id="JABXXO010000001">
    <property type="protein sequence ID" value="KAF7783867.1"/>
    <property type="molecule type" value="Genomic_DNA"/>
</dbReference>
<comment type="similarity">
    <text evidence="2">Belongs to the SCC4/mau-2 family.</text>
</comment>
<gene>
    <name evidence="9" type="ORF">Agabi119p4_32</name>
</gene>
<keyword evidence="5" id="KW-0159">Chromosome partition</keyword>
<organism evidence="9 10">
    <name type="scientific">Agaricus bisporus var. burnettii</name>
    <dbReference type="NCBI Taxonomy" id="192524"/>
    <lineage>
        <taxon>Eukaryota</taxon>
        <taxon>Fungi</taxon>
        <taxon>Dikarya</taxon>
        <taxon>Basidiomycota</taxon>
        <taxon>Agaricomycotina</taxon>
        <taxon>Agaricomycetes</taxon>
        <taxon>Agaricomycetidae</taxon>
        <taxon>Agaricales</taxon>
        <taxon>Agaricineae</taxon>
        <taxon>Agaricaceae</taxon>
        <taxon>Agaricus</taxon>
    </lineage>
</organism>
<evidence type="ECO:0000256" key="4">
    <source>
        <dbReference type="ARBA" id="ARBA00022776"/>
    </source>
</evidence>
<dbReference type="Pfam" id="PF10345">
    <property type="entry name" value="Cohesin_load"/>
    <property type="match status" value="1"/>
</dbReference>
<accession>A0A8H7KKN5</accession>
<keyword evidence="3" id="KW-0132">Cell division</keyword>
<dbReference type="GO" id="GO:0007064">
    <property type="term" value="P:mitotic sister chromatid cohesion"/>
    <property type="evidence" value="ECO:0007669"/>
    <property type="project" value="InterPro"/>
</dbReference>
<name>A0A8H7KKN5_AGABI</name>
<evidence type="ECO:0000256" key="8">
    <source>
        <dbReference type="SAM" id="MobiDB-lite"/>
    </source>
</evidence>
<dbReference type="GO" id="GO:0051301">
    <property type="term" value="P:cell division"/>
    <property type="evidence" value="ECO:0007669"/>
    <property type="project" value="UniProtKB-KW"/>
</dbReference>
<keyword evidence="7" id="KW-0131">Cell cycle</keyword>
<reference evidence="9 10" key="1">
    <citation type="journal article" name="Sci. Rep.">
        <title>Telomere-to-telomere assembled and centromere annotated genomes of the two main subspecies of the button mushroom Agaricus bisporus reveal especially polymorphic chromosome ends.</title>
        <authorList>
            <person name="Sonnenberg A.S.M."/>
            <person name="Sedaghat-Telgerd N."/>
            <person name="Lavrijssen B."/>
            <person name="Ohm R.A."/>
            <person name="Hendrickx P.M."/>
            <person name="Scholtmeijer K."/>
            <person name="Baars J.J.P."/>
            <person name="van Peer A."/>
        </authorList>
    </citation>
    <scope>NUCLEOTIDE SEQUENCE [LARGE SCALE GENOMIC DNA]</scope>
    <source>
        <strain evidence="9 10">H119_p4</strain>
    </source>
</reference>
<evidence type="ECO:0000313" key="9">
    <source>
        <dbReference type="EMBL" id="KAF7783867.1"/>
    </source>
</evidence>
<evidence type="ECO:0000256" key="2">
    <source>
        <dbReference type="ARBA" id="ARBA00008585"/>
    </source>
</evidence>
<dbReference type="Proteomes" id="UP000629468">
    <property type="component" value="Unassembled WGS sequence"/>
</dbReference>
<sequence>MDDDGEQNPRPTKRQKTEDTISAETPKLPHLTLANLLLSLPSLLLHPPTHTNHERSLALSYNALNQCNVLTSLDRVVECRAATGLVELGLQIGLSTPGVQGEIQKALTKASLVAQNLPSLHLYRHRISQLSSQLSLASGNPKVAQNNLKRALSTVTPNDPPHILYSTHLAIIASISSQSSDETTNTMRSLGAISDLHELASKQGHQSMVQLASVLRLRALVRSGLWGDVGETLDAIETNLDMAVTLNNYSMDKAKVTEDQGQASLPSPPLTNNSSRSTLEYALIIHSLVLGIIFYTFTGDSSLATPRLKWLHELLDIQLPHFPKTGIFEIPFSNGPPLHYQLTHPRVIYILGFLVSSLAKRDMMGRKPKKKVFASEGIIAIDKELRREIAVPTWASISDVREIDTRFKKLRADLMCEIIGASIMRSEFDEAERSIDELISYTRTQGIFPSYVARLTLHEAQLAHAQNSHKRALDCYQIASWLSRKRDSKIPIFPQYTKPATKKYTNGSGPSTTNADDDEMIDGEEDTWINAAARAGELWLRIGLFRQSSSSDMGEEEREKELHRLRKIGESVTKDCRGLGGTLEAIAEVLESCLTKEFTTAKTHLRRAMNLATNSGDNHLRALVLSLIASHFLHTSYDYAEKMLKSSDSLAAGLGSQPKSSSKKQDTLNSPIKGGDRAGAPNLQPLTNVAVGNAHLRLWIGERRLELYNRIGNQDAAKMQVGRNGALKEAVARVEATK</sequence>
<evidence type="ECO:0000256" key="5">
    <source>
        <dbReference type="ARBA" id="ARBA00022829"/>
    </source>
</evidence>
<keyword evidence="6" id="KW-0539">Nucleus</keyword>
<evidence type="ECO:0000256" key="7">
    <source>
        <dbReference type="ARBA" id="ARBA00023306"/>
    </source>
</evidence>
<evidence type="ECO:0000256" key="3">
    <source>
        <dbReference type="ARBA" id="ARBA00022618"/>
    </source>
</evidence>
<keyword evidence="4" id="KW-0498">Mitosis</keyword>